<evidence type="ECO:0000259" key="2">
    <source>
        <dbReference type="Pfam" id="PF01841"/>
    </source>
</evidence>
<gene>
    <name evidence="3" type="ORF">Q8F55_002833</name>
</gene>
<dbReference type="Proteomes" id="UP001565368">
    <property type="component" value="Unassembled WGS sequence"/>
</dbReference>
<feature type="compositionally biased region" description="Basic and acidic residues" evidence="1">
    <location>
        <begin position="99"/>
        <end position="114"/>
    </location>
</feature>
<feature type="region of interest" description="Disordered" evidence="1">
    <location>
        <begin position="20"/>
        <end position="318"/>
    </location>
</feature>
<evidence type="ECO:0000313" key="3">
    <source>
        <dbReference type="EMBL" id="KAL1411860.1"/>
    </source>
</evidence>
<proteinExistence type="predicted"/>
<dbReference type="Gene3D" id="3.10.620.30">
    <property type="match status" value="1"/>
</dbReference>
<evidence type="ECO:0000256" key="1">
    <source>
        <dbReference type="SAM" id="MobiDB-lite"/>
    </source>
</evidence>
<keyword evidence="4" id="KW-1185">Reference proteome</keyword>
<dbReference type="SUPFAM" id="SSF54001">
    <property type="entry name" value="Cysteine proteinases"/>
    <property type="match status" value="1"/>
</dbReference>
<evidence type="ECO:0000313" key="4">
    <source>
        <dbReference type="Proteomes" id="UP001565368"/>
    </source>
</evidence>
<feature type="domain" description="Transglutaminase-like" evidence="2">
    <location>
        <begin position="363"/>
        <end position="475"/>
    </location>
</feature>
<accession>A0ABR3QB35</accession>
<feature type="compositionally biased region" description="Pro residues" evidence="1">
    <location>
        <begin position="231"/>
        <end position="240"/>
    </location>
</feature>
<feature type="compositionally biased region" description="Low complexity" evidence="1">
    <location>
        <begin position="309"/>
        <end position="318"/>
    </location>
</feature>
<dbReference type="RefSeq" id="XP_069211804.1">
    <property type="nucleotide sequence ID" value="XM_069351418.1"/>
</dbReference>
<dbReference type="PANTHER" id="PTHR46333:SF5">
    <property type="entry name" value="TRANSGLUTAMINASE-LIKE DOMAIN-CONTAINING PROTEIN"/>
    <property type="match status" value="1"/>
</dbReference>
<dbReference type="InterPro" id="IPR052557">
    <property type="entry name" value="CAP/Cytokinesis_protein"/>
</dbReference>
<comment type="caution">
    <text evidence="3">The sequence shown here is derived from an EMBL/GenBank/DDBJ whole genome shotgun (WGS) entry which is preliminary data.</text>
</comment>
<dbReference type="PANTHER" id="PTHR46333">
    <property type="entry name" value="CYTOKINESIS PROTEIN 3"/>
    <property type="match status" value="1"/>
</dbReference>
<dbReference type="InterPro" id="IPR038765">
    <property type="entry name" value="Papain-like_cys_pep_sf"/>
</dbReference>
<dbReference type="EMBL" id="JBBXJM010000002">
    <property type="protein sequence ID" value="KAL1411860.1"/>
    <property type="molecule type" value="Genomic_DNA"/>
</dbReference>
<dbReference type="GeneID" id="95983876"/>
<organism evidence="3 4">
    <name type="scientific">Vanrija albida</name>
    <dbReference type="NCBI Taxonomy" id="181172"/>
    <lineage>
        <taxon>Eukaryota</taxon>
        <taxon>Fungi</taxon>
        <taxon>Dikarya</taxon>
        <taxon>Basidiomycota</taxon>
        <taxon>Agaricomycotina</taxon>
        <taxon>Tremellomycetes</taxon>
        <taxon>Trichosporonales</taxon>
        <taxon>Trichosporonaceae</taxon>
        <taxon>Vanrija</taxon>
    </lineage>
</organism>
<sequence>MDSPEPEFKSLKERIAALRLADGLAPPKTAQPGEVRKKRQASLDAAASVPEPAPLPTPETLPARQWAPARPLPTPDDEPPPLSSRERRPSAPARALPTPEHDSPPPLPSRERRPSAPARALPTPDAESPPPLPSRERRPSAPARALPTPDAESPPPLPSRDRRPSAPAHALPTPEEEAPPLPARTPKRSQSLGVGAGAGAPPPPLPSRANTGSAPRRPIPLPPAEEEETPALPPRLPPRTPTRGSLPPPAEEEAPRRAPPLPSSARPPLPTSAKPQPTAAPRRVSPSHPPPAVPAWDRPKAAVLPPSPATTTHSTSPPLAAAPGCLQCRDFSAADAVGALYPRASLPPDDPVGFLAHHLCAPFPSPTDKARAIFTWLHHNMAYDVASFVGHLAGGELAHSTPADSIRSGTGVCSGYAGAYAAIAVAAGLECIEINGHGKGVGHVDWVAGQPVPPFDANHAWNAVRLESGWKLLDACWGAGWVDLTAQTFNREFKPEMFTRPNELFGWAHFPEDPAHWFRDDGTAPSWPEYVAGPGRGVPLAQCFGQAEGIDPFTVTPGRDIAVGSAEVVRLQFGKVCGHWKSEVHGGQGGRAAPLVLLPLANPTEFVPFNHTPDGCWWWLDVPAHRLGERGGRAMATTLKSIGGRSGRGVSGDEFLRLHRREQVAFDSALVVWELV</sequence>
<feature type="compositionally biased region" description="Pro residues" evidence="1">
    <location>
        <begin position="257"/>
        <end position="270"/>
    </location>
</feature>
<protein>
    <recommendedName>
        <fullName evidence="2">Transglutaminase-like domain-containing protein</fullName>
    </recommendedName>
</protein>
<reference evidence="3 4" key="1">
    <citation type="submission" date="2023-08" db="EMBL/GenBank/DDBJ databases">
        <title>Annotated Genome Sequence of Vanrija albida AlHP1.</title>
        <authorList>
            <person name="Herzog R."/>
        </authorList>
    </citation>
    <scope>NUCLEOTIDE SEQUENCE [LARGE SCALE GENOMIC DNA]</scope>
    <source>
        <strain evidence="3 4">AlHP1</strain>
    </source>
</reference>
<dbReference type="InterPro" id="IPR002931">
    <property type="entry name" value="Transglutaminase-like"/>
</dbReference>
<dbReference type="Pfam" id="PF01841">
    <property type="entry name" value="Transglut_core"/>
    <property type="match status" value="1"/>
</dbReference>
<name>A0ABR3QB35_9TREE</name>